<organism evidence="2 3">
    <name type="scientific">Reticulomyxa filosa</name>
    <dbReference type="NCBI Taxonomy" id="46433"/>
    <lineage>
        <taxon>Eukaryota</taxon>
        <taxon>Sar</taxon>
        <taxon>Rhizaria</taxon>
        <taxon>Retaria</taxon>
        <taxon>Foraminifera</taxon>
        <taxon>Monothalamids</taxon>
        <taxon>Reticulomyxidae</taxon>
        <taxon>Reticulomyxa</taxon>
    </lineage>
</organism>
<dbReference type="Proteomes" id="UP000023152">
    <property type="component" value="Unassembled WGS sequence"/>
</dbReference>
<sequence>MRYLKPKFVVGCHCDYIEGEKVIAEELTLYRDTIAFVHDQTVRLMNKHYHVDDIVHAVETSLPKRMKRGRVQQFYGTIEWSIRAIFMHYLGWFSGEPADLYPATHSTRGKYLLHLLTQISYQAQFAHFSRDVNRDRPIGDIIRNVITTLKQMLYDLPVDLSKDTVAYPQERFILEVSTWILSYLRKKDEKEWEEIATATEKQKWENEILETRWKVMRDIASRSFSANGRNYLISHWLEEQFQLSFQPSSQGSEVPKFLPVAWFLDNLRTKINPASCDEHFNCTVVVKITDDTNIYLLQVRGPVLEVKPLKKSTLCAKGVANLKNLLYARQFLNKKHLQKGTEDEAILFWSKFEGMLPVKATPKL</sequence>
<dbReference type="Gene3D" id="3.60.15.30">
    <property type="entry name" value="Metallo-beta-lactamase domain"/>
    <property type="match status" value="1"/>
</dbReference>
<protein>
    <recommendedName>
        <fullName evidence="1">Alkyl sulfatase dimerisation domain-containing protein</fullName>
    </recommendedName>
</protein>
<dbReference type="GO" id="GO:0046983">
    <property type="term" value="F:protein dimerization activity"/>
    <property type="evidence" value="ECO:0007669"/>
    <property type="project" value="InterPro"/>
</dbReference>
<keyword evidence="3" id="KW-1185">Reference proteome</keyword>
<dbReference type="InterPro" id="IPR036866">
    <property type="entry name" value="RibonucZ/Hydroxyglut_hydro"/>
</dbReference>
<gene>
    <name evidence="2" type="ORF">RFI_21086</name>
</gene>
<dbReference type="Gene3D" id="1.25.40.880">
    <property type="entry name" value="Alkyl sulfatase, dimerisation domain"/>
    <property type="match status" value="1"/>
</dbReference>
<dbReference type="SUPFAM" id="SSF56281">
    <property type="entry name" value="Metallo-hydrolase/oxidoreductase"/>
    <property type="match status" value="1"/>
</dbReference>
<proteinExistence type="predicted"/>
<dbReference type="OrthoDB" id="449487at2759"/>
<dbReference type="EMBL" id="ASPP01018425">
    <property type="protein sequence ID" value="ETO16271.1"/>
    <property type="molecule type" value="Genomic_DNA"/>
</dbReference>
<dbReference type="PANTHER" id="PTHR43223:SF2">
    <property type="entry name" value="METALLO-BETA-LACTAMASE DOMAIN-CONTAINING PROTEIN"/>
    <property type="match status" value="1"/>
</dbReference>
<dbReference type="InterPro" id="IPR029228">
    <property type="entry name" value="Alkyl_sulf_dimr"/>
</dbReference>
<evidence type="ECO:0000313" key="2">
    <source>
        <dbReference type="EMBL" id="ETO16271.1"/>
    </source>
</evidence>
<dbReference type="Pfam" id="PF14863">
    <property type="entry name" value="Alkyl_sulf_dimr"/>
    <property type="match status" value="1"/>
</dbReference>
<dbReference type="InterPro" id="IPR038536">
    <property type="entry name" value="Alkyl/aryl-sulf_dimr_sf"/>
</dbReference>
<name>X6MRI0_RETFI</name>
<evidence type="ECO:0000313" key="3">
    <source>
        <dbReference type="Proteomes" id="UP000023152"/>
    </source>
</evidence>
<dbReference type="AlphaFoldDB" id="X6MRI0"/>
<feature type="domain" description="Alkyl sulfatase dimerisation" evidence="1">
    <location>
        <begin position="52"/>
        <end position="117"/>
    </location>
</feature>
<comment type="caution">
    <text evidence="2">The sequence shown here is derived from an EMBL/GenBank/DDBJ whole genome shotgun (WGS) entry which is preliminary data.</text>
</comment>
<evidence type="ECO:0000259" key="1">
    <source>
        <dbReference type="Pfam" id="PF14863"/>
    </source>
</evidence>
<dbReference type="PANTHER" id="PTHR43223">
    <property type="entry name" value="ALKYL/ARYL-SULFATASE"/>
    <property type="match status" value="1"/>
</dbReference>
<dbReference type="InterPro" id="IPR052195">
    <property type="entry name" value="Bact_Alkyl/Aryl-Sulfatase"/>
</dbReference>
<reference evidence="2 3" key="1">
    <citation type="journal article" date="2013" name="Curr. Biol.">
        <title>The Genome of the Foraminiferan Reticulomyxa filosa.</title>
        <authorList>
            <person name="Glockner G."/>
            <person name="Hulsmann N."/>
            <person name="Schleicher M."/>
            <person name="Noegel A.A."/>
            <person name="Eichinger L."/>
            <person name="Gallinger C."/>
            <person name="Pawlowski J."/>
            <person name="Sierra R."/>
            <person name="Euteneuer U."/>
            <person name="Pillet L."/>
            <person name="Moustafa A."/>
            <person name="Platzer M."/>
            <person name="Groth M."/>
            <person name="Szafranski K."/>
            <person name="Schliwa M."/>
        </authorList>
    </citation>
    <scope>NUCLEOTIDE SEQUENCE [LARGE SCALE GENOMIC DNA]</scope>
</reference>
<accession>X6MRI0</accession>